<feature type="repeat" description="WD" evidence="6">
    <location>
        <begin position="327"/>
        <end position="362"/>
    </location>
</feature>
<feature type="compositionally biased region" description="Basic and acidic residues" evidence="7">
    <location>
        <begin position="434"/>
        <end position="448"/>
    </location>
</feature>
<dbReference type="InterPro" id="IPR019775">
    <property type="entry name" value="WD40_repeat_CS"/>
</dbReference>
<keyword evidence="4" id="KW-0156">Chromatin regulator</keyword>
<evidence type="ECO:0008006" key="12">
    <source>
        <dbReference type="Google" id="ProtNLM"/>
    </source>
</evidence>
<dbReference type="Proteomes" id="UP001516023">
    <property type="component" value="Unassembled WGS sequence"/>
</dbReference>
<evidence type="ECO:0000256" key="7">
    <source>
        <dbReference type="SAM" id="MobiDB-lite"/>
    </source>
</evidence>
<keyword evidence="5" id="KW-0539">Nucleus</keyword>
<keyword evidence="3" id="KW-0677">Repeat</keyword>
<dbReference type="PROSITE" id="PS00678">
    <property type="entry name" value="WD_REPEATS_1"/>
    <property type="match status" value="4"/>
</dbReference>
<sequence length="455" mass="49966">MTHGLEWPSLTVQFFPSVKKLADGQKVGAIGGTSKSVAEQHEFLIGTHTTGEQNYLMVGTVNLPEGDTVVDEEVQTVEDGPNKKQKTESNDQNPVITPVTNYNQEKSELGGHTPTSNLVGKIEIKMKIPHSGEVNRARFMPQNHFVVATRGPGDEAYVWDLSKHESFTNDTTPTPQLVLTGHTGEGYGMAWCGVPGEENAGRLATCSEDKTVMIWDVKAALAEGKNGKVVSPTATLKYHTDVVEDVDWHNMDANMVGSCGDDRCVCLWDVRNGSNEKPVHVVEKAHGGDVNSLEFHPMNEFLVATGGSDGVVKLWDMRNLKSPLQTLKGHTADVYSVHWSPFNESILASCSADRRIALWDLSRIGAEQSPEDAEDGPPELLFLHGGHTSKVSDFSWNTNYEWCLASVSEDNVLQVWSPSEDVYCEEDDDDEGGDNEKEDPGMKPRTEILGDDELE</sequence>
<proteinExistence type="predicted"/>
<comment type="caution">
    <text evidence="10">The sequence shown here is derived from an EMBL/GenBank/DDBJ whole genome shotgun (WGS) entry which is preliminary data.</text>
</comment>
<dbReference type="SUPFAM" id="SSF50978">
    <property type="entry name" value="WD40 repeat-like"/>
    <property type="match status" value="1"/>
</dbReference>
<accession>A0ABD3QQE6</accession>
<reference evidence="10 11" key="1">
    <citation type="journal article" date="2020" name="G3 (Bethesda)">
        <title>Improved Reference Genome for Cyclotella cryptica CCMP332, a Model for Cell Wall Morphogenesis, Salinity Adaptation, and Lipid Production in Diatoms (Bacillariophyta).</title>
        <authorList>
            <person name="Roberts W.R."/>
            <person name="Downey K.M."/>
            <person name="Ruck E.C."/>
            <person name="Traller J.C."/>
            <person name="Alverson A.J."/>
        </authorList>
    </citation>
    <scope>NUCLEOTIDE SEQUENCE [LARGE SCALE GENOMIC DNA]</scope>
    <source>
        <strain evidence="10 11">CCMP332</strain>
    </source>
</reference>
<dbReference type="PANTHER" id="PTHR22850">
    <property type="entry name" value="WD40 REPEAT FAMILY"/>
    <property type="match status" value="1"/>
</dbReference>
<dbReference type="GO" id="GO:0005634">
    <property type="term" value="C:nucleus"/>
    <property type="evidence" value="ECO:0007669"/>
    <property type="project" value="UniProtKB-SubCell"/>
</dbReference>
<dbReference type="InterPro" id="IPR015943">
    <property type="entry name" value="WD40/YVTN_repeat-like_dom_sf"/>
</dbReference>
<dbReference type="PRINTS" id="PR00320">
    <property type="entry name" value="GPROTEINBRPT"/>
</dbReference>
<comment type="subcellular location">
    <subcellularLocation>
        <location evidence="1">Nucleus</location>
    </subcellularLocation>
</comment>
<evidence type="ECO:0000256" key="2">
    <source>
        <dbReference type="ARBA" id="ARBA00022574"/>
    </source>
</evidence>
<feature type="region of interest" description="Disordered" evidence="7">
    <location>
        <begin position="75"/>
        <end position="96"/>
    </location>
</feature>
<feature type="compositionally biased region" description="Basic and acidic residues" evidence="7">
    <location>
        <begin position="80"/>
        <end position="89"/>
    </location>
</feature>
<evidence type="ECO:0000256" key="5">
    <source>
        <dbReference type="ARBA" id="ARBA00023242"/>
    </source>
</evidence>
<gene>
    <name evidence="10" type="ORF">HJC23_011954</name>
</gene>
<dbReference type="SMART" id="SM00320">
    <property type="entry name" value="WD40"/>
    <property type="match status" value="6"/>
</dbReference>
<evidence type="ECO:0000259" key="8">
    <source>
        <dbReference type="Pfam" id="PF12265"/>
    </source>
</evidence>
<feature type="compositionally biased region" description="Acidic residues" evidence="7">
    <location>
        <begin position="422"/>
        <end position="433"/>
    </location>
</feature>
<dbReference type="InterPro" id="IPR050459">
    <property type="entry name" value="WD_repeat_RBAP46/RBAP48/MSI1"/>
</dbReference>
<name>A0ABD3QQE6_9STRA</name>
<feature type="repeat" description="WD" evidence="6">
    <location>
        <begin position="384"/>
        <end position="417"/>
    </location>
</feature>
<protein>
    <recommendedName>
        <fullName evidence="12">Histone-binding protein RBBP4 N-terminal domain-containing protein</fullName>
    </recommendedName>
</protein>
<feature type="domain" description="Histone-binding protein RBBP4-like N-terminal" evidence="8">
    <location>
        <begin position="1"/>
        <end position="64"/>
    </location>
</feature>
<dbReference type="InterPro" id="IPR022052">
    <property type="entry name" value="Histone-bd_RBBP4-like_N"/>
</dbReference>
<dbReference type="CDD" id="cd00200">
    <property type="entry name" value="WD40"/>
    <property type="match status" value="1"/>
</dbReference>
<evidence type="ECO:0000256" key="3">
    <source>
        <dbReference type="ARBA" id="ARBA00022737"/>
    </source>
</evidence>
<dbReference type="InterPro" id="IPR059104">
    <property type="entry name" value="Beta-prop_EIPR1-like"/>
</dbReference>
<feature type="region of interest" description="Disordered" evidence="7">
    <location>
        <begin position="418"/>
        <end position="455"/>
    </location>
</feature>
<evidence type="ECO:0000313" key="11">
    <source>
        <dbReference type="Proteomes" id="UP001516023"/>
    </source>
</evidence>
<dbReference type="PROSITE" id="PS50082">
    <property type="entry name" value="WD_REPEATS_2"/>
    <property type="match status" value="4"/>
</dbReference>
<dbReference type="Pfam" id="PF00400">
    <property type="entry name" value="WD40"/>
    <property type="match status" value="2"/>
</dbReference>
<dbReference type="Gene3D" id="2.130.10.10">
    <property type="entry name" value="YVTN repeat-like/Quinoprotein amine dehydrogenase"/>
    <property type="match status" value="1"/>
</dbReference>
<dbReference type="InterPro" id="IPR036322">
    <property type="entry name" value="WD40_repeat_dom_sf"/>
</dbReference>
<dbReference type="PROSITE" id="PS50294">
    <property type="entry name" value="WD_REPEATS_REGION"/>
    <property type="match status" value="2"/>
</dbReference>
<evidence type="ECO:0000256" key="1">
    <source>
        <dbReference type="ARBA" id="ARBA00004123"/>
    </source>
</evidence>
<dbReference type="GO" id="GO:0006325">
    <property type="term" value="P:chromatin organization"/>
    <property type="evidence" value="ECO:0007669"/>
    <property type="project" value="UniProtKB-KW"/>
</dbReference>
<dbReference type="Pfam" id="PF12265">
    <property type="entry name" value="CAF1C_H4-bd"/>
    <property type="match status" value="1"/>
</dbReference>
<feature type="domain" description="EIPR1-like beta-propeller" evidence="9">
    <location>
        <begin position="265"/>
        <end position="359"/>
    </location>
</feature>
<keyword evidence="11" id="KW-1185">Reference proteome</keyword>
<dbReference type="EMBL" id="JABMIG020000018">
    <property type="protein sequence ID" value="KAL3802630.1"/>
    <property type="molecule type" value="Genomic_DNA"/>
</dbReference>
<dbReference type="InterPro" id="IPR001680">
    <property type="entry name" value="WD40_rpt"/>
</dbReference>
<evidence type="ECO:0000313" key="10">
    <source>
        <dbReference type="EMBL" id="KAL3802630.1"/>
    </source>
</evidence>
<keyword evidence="2 6" id="KW-0853">WD repeat</keyword>
<dbReference type="Pfam" id="PF23609">
    <property type="entry name" value="Beta-prop_EIPR1"/>
    <property type="match status" value="1"/>
</dbReference>
<dbReference type="InterPro" id="IPR020472">
    <property type="entry name" value="WD40_PAC1"/>
</dbReference>
<organism evidence="10 11">
    <name type="scientific">Cyclotella cryptica</name>
    <dbReference type="NCBI Taxonomy" id="29204"/>
    <lineage>
        <taxon>Eukaryota</taxon>
        <taxon>Sar</taxon>
        <taxon>Stramenopiles</taxon>
        <taxon>Ochrophyta</taxon>
        <taxon>Bacillariophyta</taxon>
        <taxon>Coscinodiscophyceae</taxon>
        <taxon>Thalassiosirophycidae</taxon>
        <taxon>Stephanodiscales</taxon>
        <taxon>Stephanodiscaceae</taxon>
        <taxon>Cyclotella</taxon>
    </lineage>
</organism>
<evidence type="ECO:0000256" key="6">
    <source>
        <dbReference type="PROSITE-ProRule" id="PRU00221"/>
    </source>
</evidence>
<feature type="repeat" description="WD" evidence="6">
    <location>
        <begin position="236"/>
        <end position="278"/>
    </location>
</feature>
<evidence type="ECO:0000256" key="4">
    <source>
        <dbReference type="ARBA" id="ARBA00022853"/>
    </source>
</evidence>
<feature type="repeat" description="WD" evidence="6">
    <location>
        <begin position="283"/>
        <end position="325"/>
    </location>
</feature>
<dbReference type="AlphaFoldDB" id="A0ABD3QQE6"/>
<evidence type="ECO:0000259" key="9">
    <source>
        <dbReference type="Pfam" id="PF23609"/>
    </source>
</evidence>